<keyword evidence="1" id="KW-1133">Transmembrane helix</keyword>
<comment type="caution">
    <text evidence="2">The sequence shown here is derived from an EMBL/GenBank/DDBJ whole genome shotgun (WGS) entry which is preliminary data.</text>
</comment>
<gene>
    <name evidence="2" type="ORF">C8F04DRAFT_113384</name>
</gene>
<reference evidence="2" key="1">
    <citation type="submission" date="2023-03" db="EMBL/GenBank/DDBJ databases">
        <title>Massive genome expansion in bonnet fungi (Mycena s.s.) driven by repeated elements and novel gene families across ecological guilds.</title>
        <authorList>
            <consortium name="Lawrence Berkeley National Laboratory"/>
            <person name="Harder C.B."/>
            <person name="Miyauchi S."/>
            <person name="Viragh M."/>
            <person name="Kuo A."/>
            <person name="Thoen E."/>
            <person name="Andreopoulos B."/>
            <person name="Lu D."/>
            <person name="Skrede I."/>
            <person name="Drula E."/>
            <person name="Henrissat B."/>
            <person name="Morin E."/>
            <person name="Kohler A."/>
            <person name="Barry K."/>
            <person name="LaButti K."/>
            <person name="Morin E."/>
            <person name="Salamov A."/>
            <person name="Lipzen A."/>
            <person name="Mereny Z."/>
            <person name="Hegedus B."/>
            <person name="Baldrian P."/>
            <person name="Stursova M."/>
            <person name="Weitz H."/>
            <person name="Taylor A."/>
            <person name="Grigoriev I.V."/>
            <person name="Nagy L.G."/>
            <person name="Martin F."/>
            <person name="Kauserud H."/>
        </authorList>
    </citation>
    <scope>NUCLEOTIDE SEQUENCE</scope>
    <source>
        <strain evidence="2">CBHHK200</strain>
    </source>
</reference>
<proteinExistence type="predicted"/>
<dbReference type="EMBL" id="JARJCM010000014">
    <property type="protein sequence ID" value="KAJ7041992.1"/>
    <property type="molecule type" value="Genomic_DNA"/>
</dbReference>
<evidence type="ECO:0000313" key="2">
    <source>
        <dbReference type="EMBL" id="KAJ7041992.1"/>
    </source>
</evidence>
<feature type="transmembrane region" description="Helical" evidence="1">
    <location>
        <begin position="52"/>
        <end position="78"/>
    </location>
</feature>
<keyword evidence="1" id="KW-0812">Transmembrane</keyword>
<keyword evidence="3" id="KW-1185">Reference proteome</keyword>
<name>A0AAD6X9U7_9AGAR</name>
<dbReference type="AlphaFoldDB" id="A0AAD6X9U7"/>
<protein>
    <submittedName>
        <fullName evidence="2">Uncharacterized protein</fullName>
    </submittedName>
</protein>
<evidence type="ECO:0000313" key="3">
    <source>
        <dbReference type="Proteomes" id="UP001218188"/>
    </source>
</evidence>
<accession>A0AAD6X9U7</accession>
<dbReference type="Proteomes" id="UP001218188">
    <property type="component" value="Unassembled WGS sequence"/>
</dbReference>
<sequence>MEVAERAPRDTFSHPTASINSSCPSGRVLTLTATSTSTMAAPPPALPNVQLLFGPMLIGVFFNMILFGVLVGQVLTYFQRYRQYETISRSTPLAAY</sequence>
<organism evidence="2 3">
    <name type="scientific">Mycena alexandri</name>
    <dbReference type="NCBI Taxonomy" id="1745969"/>
    <lineage>
        <taxon>Eukaryota</taxon>
        <taxon>Fungi</taxon>
        <taxon>Dikarya</taxon>
        <taxon>Basidiomycota</taxon>
        <taxon>Agaricomycotina</taxon>
        <taxon>Agaricomycetes</taxon>
        <taxon>Agaricomycetidae</taxon>
        <taxon>Agaricales</taxon>
        <taxon>Marasmiineae</taxon>
        <taxon>Mycenaceae</taxon>
        <taxon>Mycena</taxon>
    </lineage>
</organism>
<keyword evidence="1" id="KW-0472">Membrane</keyword>
<evidence type="ECO:0000256" key="1">
    <source>
        <dbReference type="SAM" id="Phobius"/>
    </source>
</evidence>